<accession>A0A8X7XH99</accession>
<dbReference type="GO" id="GO:0005044">
    <property type="term" value="F:scavenger receptor activity"/>
    <property type="evidence" value="ECO:0007669"/>
    <property type="project" value="InterPro"/>
</dbReference>
<feature type="compositionally biased region" description="Basic and acidic residues" evidence="10">
    <location>
        <begin position="57"/>
        <end position="71"/>
    </location>
</feature>
<reference evidence="12 13" key="1">
    <citation type="journal article" date="2021" name="Cell">
        <title>Tracing the genetic footprints of vertebrate landing in non-teleost ray-finned fishes.</title>
        <authorList>
            <person name="Bi X."/>
            <person name="Wang K."/>
            <person name="Yang L."/>
            <person name="Pan H."/>
            <person name="Jiang H."/>
            <person name="Wei Q."/>
            <person name="Fang M."/>
            <person name="Yu H."/>
            <person name="Zhu C."/>
            <person name="Cai Y."/>
            <person name="He Y."/>
            <person name="Gan X."/>
            <person name="Zeng H."/>
            <person name="Yu D."/>
            <person name="Zhu Y."/>
            <person name="Jiang H."/>
            <person name="Qiu Q."/>
            <person name="Yang H."/>
            <person name="Zhang Y.E."/>
            <person name="Wang W."/>
            <person name="Zhu M."/>
            <person name="He S."/>
            <person name="Zhang G."/>
        </authorList>
    </citation>
    <scope>NUCLEOTIDE SEQUENCE [LARGE SCALE GENOMIC DNA]</scope>
    <source>
        <strain evidence="12">Bchr_013</strain>
    </source>
</reference>
<evidence type="ECO:0000256" key="7">
    <source>
        <dbReference type="ARBA" id="ARBA00023157"/>
    </source>
</evidence>
<evidence type="ECO:0000256" key="3">
    <source>
        <dbReference type="ARBA" id="ARBA00022729"/>
    </source>
</evidence>
<dbReference type="Gene3D" id="3.10.250.10">
    <property type="entry name" value="SRCR-like domain"/>
    <property type="match status" value="1"/>
</dbReference>
<evidence type="ECO:0000256" key="1">
    <source>
        <dbReference type="ARBA" id="ARBA00004167"/>
    </source>
</evidence>
<dbReference type="InterPro" id="IPR003543">
    <property type="entry name" value="SR-AI/II"/>
</dbReference>
<keyword evidence="4" id="KW-0677">Repeat</keyword>
<dbReference type="EMBL" id="JAATIS010001721">
    <property type="protein sequence ID" value="KAG2466067.1"/>
    <property type="molecule type" value="Genomic_DNA"/>
</dbReference>
<feature type="region of interest" description="Disordered" evidence="10">
    <location>
        <begin position="53"/>
        <end position="87"/>
    </location>
</feature>
<comment type="subcellular location">
    <subcellularLocation>
        <location evidence="1">Membrane</location>
        <topology evidence="1">Single-pass membrane protein</topology>
    </subcellularLocation>
</comment>
<proteinExistence type="predicted"/>
<dbReference type="FunFam" id="3.10.250.10:FF:000016">
    <property type="entry name" value="Scavenger receptor cysteine-rich protein type 12"/>
    <property type="match status" value="1"/>
</dbReference>
<dbReference type="GO" id="GO:0006898">
    <property type="term" value="P:receptor-mediated endocytosis"/>
    <property type="evidence" value="ECO:0007669"/>
    <property type="project" value="InterPro"/>
</dbReference>
<dbReference type="InterPro" id="IPR036772">
    <property type="entry name" value="SRCR-like_dom_sf"/>
</dbReference>
<dbReference type="Pfam" id="PF00530">
    <property type="entry name" value="SRCR"/>
    <property type="match status" value="1"/>
</dbReference>
<dbReference type="PROSITE" id="PS00420">
    <property type="entry name" value="SRCR_1"/>
    <property type="match status" value="1"/>
</dbReference>
<keyword evidence="13" id="KW-1185">Reference proteome</keyword>
<keyword evidence="8" id="KW-0325">Glycoprotein</keyword>
<dbReference type="SMART" id="SM00202">
    <property type="entry name" value="SR"/>
    <property type="match status" value="1"/>
</dbReference>
<evidence type="ECO:0000256" key="9">
    <source>
        <dbReference type="PROSITE-ProRule" id="PRU00196"/>
    </source>
</evidence>
<keyword evidence="7" id="KW-1015">Disulfide bond</keyword>
<keyword evidence="2" id="KW-0812">Transmembrane</keyword>
<dbReference type="SUPFAM" id="SSF56487">
    <property type="entry name" value="SRCR-like"/>
    <property type="match status" value="1"/>
</dbReference>
<dbReference type="PRINTS" id="PR01408">
    <property type="entry name" value="MACSCAVRCPTR"/>
</dbReference>
<evidence type="ECO:0000256" key="10">
    <source>
        <dbReference type="SAM" id="MobiDB-lite"/>
    </source>
</evidence>
<keyword evidence="3" id="KW-0732">Signal</keyword>
<protein>
    <submittedName>
        <fullName evidence="12">MSRE protein</fullName>
    </submittedName>
</protein>
<dbReference type="InterPro" id="IPR001190">
    <property type="entry name" value="SRCR"/>
</dbReference>
<evidence type="ECO:0000313" key="13">
    <source>
        <dbReference type="Proteomes" id="UP000886611"/>
    </source>
</evidence>
<keyword evidence="6" id="KW-0472">Membrane</keyword>
<gene>
    <name evidence="12" type="primary">Msr1_0</name>
    <name evidence="12" type="ORF">GTO96_0016502</name>
</gene>
<dbReference type="GO" id="GO:0016020">
    <property type="term" value="C:membrane"/>
    <property type="evidence" value="ECO:0007669"/>
    <property type="project" value="UniProtKB-SubCell"/>
</dbReference>
<evidence type="ECO:0000256" key="5">
    <source>
        <dbReference type="ARBA" id="ARBA00022989"/>
    </source>
</evidence>
<dbReference type="AlphaFoldDB" id="A0A8X7XH99"/>
<dbReference type="PANTHER" id="PTHR19331">
    <property type="entry name" value="SCAVENGER RECEPTOR DOMAIN-CONTAINING"/>
    <property type="match status" value="1"/>
</dbReference>
<evidence type="ECO:0000256" key="4">
    <source>
        <dbReference type="ARBA" id="ARBA00022737"/>
    </source>
</evidence>
<feature type="non-terminal residue" evidence="12">
    <location>
        <position position="219"/>
    </location>
</feature>
<comment type="caution">
    <text evidence="9">Lacks conserved residue(s) required for the propagation of feature annotation.</text>
</comment>
<sequence>MSMAIKLLEVKQENITLKVNKEFATLNIVTEDLRLKDWEHSLKLNNITLIQGPIGPRGEKDNKGDKGDDGLKGQQGIQGSKGEKGDQGEINDKAVVRLKGGHNVNSGRVEVFYAGQWGTICDDKWDINDGMVICRMLGYKSALNVHFRALFGEVYATTTVSDVSVREMFYLKLRLVVDGCLWSDTTLVMGDFSATTGTDRAGYEDCASPHGSGDHGERG</sequence>
<dbReference type="PROSITE" id="PS50287">
    <property type="entry name" value="SRCR_2"/>
    <property type="match status" value="1"/>
</dbReference>
<evidence type="ECO:0000256" key="6">
    <source>
        <dbReference type="ARBA" id="ARBA00023136"/>
    </source>
</evidence>
<name>A0A8X7XH99_POLSE</name>
<dbReference type="Proteomes" id="UP000886611">
    <property type="component" value="Unassembled WGS sequence"/>
</dbReference>
<evidence type="ECO:0000256" key="2">
    <source>
        <dbReference type="ARBA" id="ARBA00022692"/>
    </source>
</evidence>
<feature type="non-terminal residue" evidence="12">
    <location>
        <position position="1"/>
    </location>
</feature>
<evidence type="ECO:0000313" key="12">
    <source>
        <dbReference type="EMBL" id="KAG2466067.1"/>
    </source>
</evidence>
<comment type="caution">
    <text evidence="12">The sequence shown here is derived from an EMBL/GenBank/DDBJ whole genome shotgun (WGS) entry which is preliminary data.</text>
</comment>
<organism evidence="12 13">
    <name type="scientific">Polypterus senegalus</name>
    <name type="common">Senegal bichir</name>
    <dbReference type="NCBI Taxonomy" id="55291"/>
    <lineage>
        <taxon>Eukaryota</taxon>
        <taxon>Metazoa</taxon>
        <taxon>Chordata</taxon>
        <taxon>Craniata</taxon>
        <taxon>Vertebrata</taxon>
        <taxon>Euteleostomi</taxon>
        <taxon>Actinopterygii</taxon>
        <taxon>Polypteriformes</taxon>
        <taxon>Polypteridae</taxon>
        <taxon>Polypterus</taxon>
    </lineage>
</organism>
<evidence type="ECO:0000256" key="8">
    <source>
        <dbReference type="ARBA" id="ARBA00023180"/>
    </source>
</evidence>
<feature type="domain" description="SRCR" evidence="11">
    <location>
        <begin position="96"/>
        <end position="144"/>
    </location>
</feature>
<dbReference type="PRINTS" id="PR00258">
    <property type="entry name" value="SPERACTRCPTR"/>
</dbReference>
<keyword evidence="5" id="KW-1133">Transmembrane helix</keyword>
<evidence type="ECO:0000259" key="11">
    <source>
        <dbReference type="PROSITE" id="PS50287"/>
    </source>
</evidence>
<dbReference type="PANTHER" id="PTHR19331:SF465">
    <property type="entry name" value="EGG PEPTIDE SPERACT RECEPTOR"/>
    <property type="match status" value="1"/>
</dbReference>